<dbReference type="Proteomes" id="UP000789901">
    <property type="component" value="Unassembled WGS sequence"/>
</dbReference>
<dbReference type="Gene3D" id="1.10.443.10">
    <property type="entry name" value="Intergrase catalytic core"/>
    <property type="match status" value="1"/>
</dbReference>
<organism evidence="2 3">
    <name type="scientific">Gigaspora margarita</name>
    <dbReference type="NCBI Taxonomy" id="4874"/>
    <lineage>
        <taxon>Eukaryota</taxon>
        <taxon>Fungi</taxon>
        <taxon>Fungi incertae sedis</taxon>
        <taxon>Mucoromycota</taxon>
        <taxon>Glomeromycotina</taxon>
        <taxon>Glomeromycetes</taxon>
        <taxon>Diversisporales</taxon>
        <taxon>Gigasporaceae</taxon>
        <taxon>Gigaspora</taxon>
    </lineage>
</organism>
<protein>
    <submittedName>
        <fullName evidence="2">45798_t:CDS:1</fullName>
    </submittedName>
</protein>
<reference evidence="2 3" key="1">
    <citation type="submission" date="2021-06" db="EMBL/GenBank/DDBJ databases">
        <authorList>
            <person name="Kallberg Y."/>
            <person name="Tangrot J."/>
            <person name="Rosling A."/>
        </authorList>
    </citation>
    <scope>NUCLEOTIDE SEQUENCE [LARGE SCALE GENOMIC DNA]</scope>
    <source>
        <strain evidence="2 3">120-4 pot B 10/14</strain>
    </source>
</reference>
<dbReference type="EMBL" id="CAJVQB010045674">
    <property type="protein sequence ID" value="CAG8832587.1"/>
    <property type="molecule type" value="Genomic_DNA"/>
</dbReference>
<feature type="non-terminal residue" evidence="2">
    <location>
        <position position="1"/>
    </location>
</feature>
<evidence type="ECO:0000256" key="1">
    <source>
        <dbReference type="ARBA" id="ARBA00023172"/>
    </source>
</evidence>
<evidence type="ECO:0000313" key="3">
    <source>
        <dbReference type="Proteomes" id="UP000789901"/>
    </source>
</evidence>
<dbReference type="InterPro" id="IPR013762">
    <property type="entry name" value="Integrase-like_cat_sf"/>
</dbReference>
<keyword evidence="3" id="KW-1185">Reference proteome</keyword>
<dbReference type="InterPro" id="IPR011010">
    <property type="entry name" value="DNA_brk_join_enz"/>
</dbReference>
<name>A0ABN7WIS2_GIGMA</name>
<gene>
    <name evidence="2" type="ORF">GMARGA_LOCUS31127</name>
</gene>
<comment type="caution">
    <text evidence="2">The sequence shown here is derived from an EMBL/GenBank/DDBJ whole genome shotgun (WGS) entry which is preliminary data.</text>
</comment>
<dbReference type="SUPFAM" id="SSF56349">
    <property type="entry name" value="DNA breaking-rejoining enzymes"/>
    <property type="match status" value="1"/>
</dbReference>
<accession>A0ABN7WIS2</accession>
<proteinExistence type="predicted"/>
<keyword evidence="1" id="KW-0233">DNA recombination</keyword>
<sequence>NFMKNICSEVGIIIKDCDIVNHSGRTTPITHLFCEGIPIVTSMSITGHKSESSYRIYSRPSEQQKMDVLSTLINVVDLPESQNNEDDGIIDSDKIYDPKPDNCPNSHIPPKRSVYSKFRSPLKESAKVNLPSHSNATKKNLSLGGKRLIRPSHFKLQNVSTNKGTTIINNYYLDAEHITINQY</sequence>
<evidence type="ECO:0000313" key="2">
    <source>
        <dbReference type="EMBL" id="CAG8832587.1"/>
    </source>
</evidence>